<reference evidence="1" key="1">
    <citation type="submission" date="2014-08" db="EMBL/GenBank/DDBJ databases">
        <title>Draft genome sequences of Sphingobium herbicidovorans.</title>
        <authorList>
            <person name="Gan H.M."/>
            <person name="Gan H.Y."/>
            <person name="Savka M.A."/>
        </authorList>
    </citation>
    <scope>NUCLEOTIDE SEQUENCE [LARGE SCALE GENOMIC DNA]</scope>
    <source>
        <strain evidence="1">NBRC 16415</strain>
    </source>
</reference>
<dbReference type="Proteomes" id="UP000024284">
    <property type="component" value="Unassembled WGS sequence"/>
</dbReference>
<sequence>MIRKGQVREIGGRNITAQASFVAKLFEIAA</sequence>
<proteinExistence type="predicted"/>
<protein>
    <submittedName>
        <fullName evidence="1">Uncharacterized protein</fullName>
    </submittedName>
</protein>
<evidence type="ECO:0000313" key="2">
    <source>
        <dbReference type="Proteomes" id="UP000024284"/>
    </source>
</evidence>
<comment type="caution">
    <text evidence="1">The sequence shown here is derived from an EMBL/GenBank/DDBJ whole genome shotgun (WGS) entry which is preliminary data.</text>
</comment>
<organism evidence="1 2">
    <name type="scientific">Sphingobium herbicidovorans (strain ATCC 700291 / DSM 11019 / CCUG 56400 / KCTC 2939 / LMG 18315 / NBRC 16415 / MH)</name>
    <name type="common">Sphingomonas herbicidovorans</name>
    <dbReference type="NCBI Taxonomy" id="1219045"/>
    <lineage>
        <taxon>Bacteria</taxon>
        <taxon>Pseudomonadati</taxon>
        <taxon>Pseudomonadota</taxon>
        <taxon>Alphaproteobacteria</taxon>
        <taxon>Sphingomonadales</taxon>
        <taxon>Sphingomonadaceae</taxon>
        <taxon>Sphingobium</taxon>
    </lineage>
</organism>
<gene>
    <name evidence="1" type="ORF">BV98_003420</name>
</gene>
<evidence type="ECO:0000313" key="1">
    <source>
        <dbReference type="EMBL" id="KFG88795.1"/>
    </source>
</evidence>
<dbReference type="AlphaFoldDB" id="A0A086P5X7"/>
<name>A0A086P5X7_SPHHM</name>
<accession>A0A086P5X7</accession>
<keyword evidence="2" id="KW-1185">Reference proteome</keyword>
<dbReference type="EMBL" id="JFZA02000048">
    <property type="protein sequence ID" value="KFG88795.1"/>
    <property type="molecule type" value="Genomic_DNA"/>
</dbReference>